<dbReference type="PANTHER" id="PTHR42881:SF13">
    <property type="entry name" value="PROLYL ENDOPEPTIDASE"/>
    <property type="match status" value="1"/>
</dbReference>
<dbReference type="Gene3D" id="2.130.10.120">
    <property type="entry name" value="Prolyl oligopeptidase, N-terminal domain"/>
    <property type="match status" value="1"/>
</dbReference>
<dbReference type="PRINTS" id="PR00862">
    <property type="entry name" value="PROLIGOPTASE"/>
</dbReference>
<name>A0ABX0M793_9BURK</name>
<evidence type="ECO:0000256" key="2">
    <source>
        <dbReference type="ARBA" id="ARBA00022801"/>
    </source>
</evidence>
<reference evidence="6 7" key="1">
    <citation type="submission" date="2019-09" db="EMBL/GenBank/DDBJ databases">
        <title>Taxonomy of Antarctic Massilia spp.: description of Massilia rubra sp. nov., Massilia aquatica sp. nov., Massilia mucilaginosa sp. nov., Massilia frigida sp. nov. isolated from streams, lakes and regoliths.</title>
        <authorList>
            <person name="Holochova P."/>
            <person name="Sedlacek I."/>
            <person name="Kralova S."/>
            <person name="Maslanova I."/>
            <person name="Busse H.-J."/>
            <person name="Stankova E."/>
            <person name="Vrbovska V."/>
            <person name="Kovarovic V."/>
            <person name="Bartak M."/>
            <person name="Svec P."/>
            <person name="Pantucek R."/>
        </authorList>
    </citation>
    <scope>NUCLEOTIDE SEQUENCE [LARGE SCALE GENOMIC DNA]</scope>
    <source>
        <strain evidence="6 7">CCM 8693</strain>
    </source>
</reference>
<dbReference type="Gene3D" id="3.40.50.1820">
    <property type="entry name" value="alpha/beta hydrolase"/>
    <property type="match status" value="1"/>
</dbReference>
<dbReference type="InterPro" id="IPR001375">
    <property type="entry name" value="Peptidase_S9_cat"/>
</dbReference>
<dbReference type="Pfam" id="PF00326">
    <property type="entry name" value="Peptidase_S9"/>
    <property type="match status" value="1"/>
</dbReference>
<evidence type="ECO:0000259" key="4">
    <source>
        <dbReference type="Pfam" id="PF00326"/>
    </source>
</evidence>
<dbReference type="PANTHER" id="PTHR42881">
    <property type="entry name" value="PROLYL ENDOPEPTIDASE"/>
    <property type="match status" value="1"/>
</dbReference>
<dbReference type="SUPFAM" id="SSF53474">
    <property type="entry name" value="alpha/beta-Hydrolases"/>
    <property type="match status" value="1"/>
</dbReference>
<feature type="domain" description="Peptidase S9A N-terminal" evidence="5">
    <location>
        <begin position="14"/>
        <end position="421"/>
    </location>
</feature>
<evidence type="ECO:0000256" key="1">
    <source>
        <dbReference type="ARBA" id="ARBA00022670"/>
    </source>
</evidence>
<dbReference type="Proteomes" id="UP000819052">
    <property type="component" value="Unassembled WGS sequence"/>
</dbReference>
<keyword evidence="7" id="KW-1185">Reference proteome</keyword>
<keyword evidence="2" id="KW-0378">Hydrolase</keyword>
<proteinExistence type="predicted"/>
<organism evidence="6 7">
    <name type="scientific">Massilia aquatica</name>
    <dbReference type="NCBI Taxonomy" id="2609000"/>
    <lineage>
        <taxon>Bacteria</taxon>
        <taxon>Pseudomonadati</taxon>
        <taxon>Pseudomonadota</taxon>
        <taxon>Betaproteobacteria</taxon>
        <taxon>Burkholderiales</taxon>
        <taxon>Oxalobacteraceae</taxon>
        <taxon>Telluria group</taxon>
        <taxon>Massilia</taxon>
    </lineage>
</organism>
<dbReference type="InterPro" id="IPR002470">
    <property type="entry name" value="Peptidase_S9A"/>
</dbReference>
<evidence type="ECO:0000259" key="5">
    <source>
        <dbReference type="Pfam" id="PF02897"/>
    </source>
</evidence>
<dbReference type="EMBL" id="VVIW01000015">
    <property type="protein sequence ID" value="NHZ42822.1"/>
    <property type="molecule type" value="Genomic_DNA"/>
</dbReference>
<dbReference type="SUPFAM" id="SSF50993">
    <property type="entry name" value="Peptidase/esterase 'gauge' domain"/>
    <property type="match status" value="1"/>
</dbReference>
<protein>
    <submittedName>
        <fullName evidence="6">S9 family peptidase</fullName>
    </submittedName>
</protein>
<evidence type="ECO:0000313" key="7">
    <source>
        <dbReference type="Proteomes" id="UP000819052"/>
    </source>
</evidence>
<dbReference type="InterPro" id="IPR051167">
    <property type="entry name" value="Prolyl_oligopep/macrocyclase"/>
</dbReference>
<dbReference type="InterPro" id="IPR029058">
    <property type="entry name" value="AB_hydrolase_fold"/>
</dbReference>
<gene>
    <name evidence="6" type="ORF">F1609_21990</name>
</gene>
<keyword evidence="3" id="KW-0720">Serine protease</keyword>
<evidence type="ECO:0000256" key="3">
    <source>
        <dbReference type="ARBA" id="ARBA00022825"/>
    </source>
</evidence>
<dbReference type="InterPro" id="IPR023302">
    <property type="entry name" value="Pept_S9A_N"/>
</dbReference>
<accession>A0ABX0M793</accession>
<evidence type="ECO:0000313" key="6">
    <source>
        <dbReference type="EMBL" id="NHZ42822.1"/>
    </source>
</evidence>
<feature type="domain" description="Peptidase S9 prolyl oligopeptidase catalytic" evidence="4">
    <location>
        <begin position="488"/>
        <end position="689"/>
    </location>
</feature>
<keyword evidence="1" id="KW-0645">Protease</keyword>
<sequence length="690" mass="76616">MRQLIGETISETSTMARSDGADDPHLWLEDTSSGAALDWVRARNAVCERELEGRGGFAALRARLGTILNDKARIPYISEHAGLVYNFWRDAVHVRGVWRRTTLERYRAEAPEWETVLDLDRLAIDEGENWVWAGASSLPPAGMRCLLLLSRGGGDAHVVREFDLAARAFVAGGFALPESKCSARWLDIDRLAVATDFGEGSMTTSGYPRIVKEWRRGTALADAVTLFEARADDLSVSAYKDFTPGFEHEFVERQTGFYSSELFLRSGDRLARVDKPDDANAYTVRDQLVIELRSDWRVGGRTYAQGSLVATDFARFMAGERDLAVLFAPSATSSLDGVAMTASALLLTELDNVKNRIVELRHADGQWLRREVAAPAFGALAVSALDPAASDQYFLTVTDFLTPTSLYLGQAGSDERQPLKAMPAFFEAAHYVVKQFEAVSTDGTRVPYFVVMDRNTPMDGRNPTVLYGYGGFEIAMKPFYSGVTGEAWLAKGGVYVLANIRGGGEFGPRWHQAALKDQRQRAFDDFLAVAQDLIERKVTSARHLGIMGGSNGGLLVGAAMTQRPDLFNAVVCQVPLLDMRRYHKLLAGSSWMDEYGDPDVASEWEYIARYSPYHNVAEDKRYPRMLLTTSTRDDRVHPGHARKMVALMEAQGHDVLYWENLEGGHAGAANNDQQAQMWALTYTFLLEQLR</sequence>
<dbReference type="Pfam" id="PF02897">
    <property type="entry name" value="Peptidase_S9_N"/>
    <property type="match status" value="1"/>
</dbReference>
<comment type="caution">
    <text evidence="6">The sequence shown here is derived from an EMBL/GenBank/DDBJ whole genome shotgun (WGS) entry which is preliminary data.</text>
</comment>